<gene>
    <name evidence="1" type="ORF">HPG69_007078</name>
</gene>
<dbReference type="EMBL" id="JACDTQ010001514">
    <property type="protein sequence ID" value="KAF5922190.1"/>
    <property type="molecule type" value="Genomic_DNA"/>
</dbReference>
<reference evidence="1 2" key="1">
    <citation type="journal article" date="2020" name="Mol. Biol. Evol.">
        <title>Interspecific Gene Flow and the Evolution of Specialization in Black and White Rhinoceros.</title>
        <authorList>
            <person name="Moodley Y."/>
            <person name="Westbury M.V."/>
            <person name="Russo I.M."/>
            <person name="Gopalakrishnan S."/>
            <person name="Rakotoarivelo A."/>
            <person name="Olsen R.A."/>
            <person name="Prost S."/>
            <person name="Tunstall T."/>
            <person name="Ryder O.A."/>
            <person name="Dalen L."/>
            <person name="Bruford M.W."/>
        </authorList>
    </citation>
    <scope>NUCLEOTIDE SEQUENCE [LARGE SCALE GENOMIC DNA]</scope>
    <source>
        <strain evidence="1">SBR-YM</strain>
        <tissue evidence="1">Skin</tissue>
    </source>
</reference>
<evidence type="ECO:0000313" key="2">
    <source>
        <dbReference type="Proteomes" id="UP000551758"/>
    </source>
</evidence>
<proteinExistence type="predicted"/>
<dbReference type="AlphaFoldDB" id="A0A7J7F2C5"/>
<name>A0A7J7F2C5_DICBM</name>
<dbReference type="Proteomes" id="UP000551758">
    <property type="component" value="Unassembled WGS sequence"/>
</dbReference>
<sequence length="174" mass="19823">MFANPKTLKNSMNQGGSGIWDMVNKSHKIALFHLVLVLAMNRKTLSSHWHIKLGYNDGFKLKDHSSVHSDTVIQQGSYSYKHLVTEFTERVPIADAYFWWLVLKTSLKKCSTLYVSDLFHAAKVQGLVPRFILNSWNPNSNGLVVMSNNVPEINLNIEEKQTKTTSQTKNKSEE</sequence>
<evidence type="ECO:0000313" key="1">
    <source>
        <dbReference type="EMBL" id="KAF5922190.1"/>
    </source>
</evidence>
<accession>A0A7J7F2C5</accession>
<keyword evidence="2" id="KW-1185">Reference proteome</keyword>
<comment type="caution">
    <text evidence="1">The sequence shown here is derived from an EMBL/GenBank/DDBJ whole genome shotgun (WGS) entry which is preliminary data.</text>
</comment>
<organism evidence="1 2">
    <name type="scientific">Diceros bicornis minor</name>
    <name type="common">South-central black rhinoceros</name>
    <dbReference type="NCBI Taxonomy" id="77932"/>
    <lineage>
        <taxon>Eukaryota</taxon>
        <taxon>Metazoa</taxon>
        <taxon>Chordata</taxon>
        <taxon>Craniata</taxon>
        <taxon>Vertebrata</taxon>
        <taxon>Euteleostomi</taxon>
        <taxon>Mammalia</taxon>
        <taxon>Eutheria</taxon>
        <taxon>Laurasiatheria</taxon>
        <taxon>Perissodactyla</taxon>
        <taxon>Rhinocerotidae</taxon>
        <taxon>Diceros</taxon>
    </lineage>
</organism>
<protein>
    <submittedName>
        <fullName evidence="1">Uncharacterized protein</fullName>
    </submittedName>
</protein>